<feature type="chain" id="PRO_5040178598" evidence="1">
    <location>
        <begin position="24"/>
        <end position="113"/>
    </location>
</feature>
<comment type="caution">
    <text evidence="2">The sequence shown here is derived from an EMBL/GenBank/DDBJ whole genome shotgun (WGS) entry which is preliminary data.</text>
</comment>
<name>A0A9P5SCY0_9FUNG</name>
<reference evidence="2" key="1">
    <citation type="journal article" date="2020" name="Fungal Divers.">
        <title>Resolving the Mortierellaceae phylogeny through synthesis of multi-gene phylogenetics and phylogenomics.</title>
        <authorList>
            <person name="Vandepol N."/>
            <person name="Liber J."/>
            <person name="Desiro A."/>
            <person name="Na H."/>
            <person name="Kennedy M."/>
            <person name="Barry K."/>
            <person name="Grigoriev I.V."/>
            <person name="Miller A.N."/>
            <person name="O'Donnell K."/>
            <person name="Stajich J.E."/>
            <person name="Bonito G."/>
        </authorList>
    </citation>
    <scope>NUCLEOTIDE SEQUENCE</scope>
    <source>
        <strain evidence="2">NVP1</strain>
    </source>
</reference>
<keyword evidence="1" id="KW-0732">Signal</keyword>
<proteinExistence type="predicted"/>
<accession>A0A9P5SCY0</accession>
<dbReference type="EMBL" id="JAAAUY010000854">
    <property type="protein sequence ID" value="KAF9325905.1"/>
    <property type="molecule type" value="Genomic_DNA"/>
</dbReference>
<dbReference type="AlphaFoldDB" id="A0A9P5SCY0"/>
<gene>
    <name evidence="2" type="ORF">BG006_010625</name>
</gene>
<dbReference type="Proteomes" id="UP000696485">
    <property type="component" value="Unassembled WGS sequence"/>
</dbReference>
<organism evidence="2 3">
    <name type="scientific">Podila minutissima</name>
    <dbReference type="NCBI Taxonomy" id="64525"/>
    <lineage>
        <taxon>Eukaryota</taxon>
        <taxon>Fungi</taxon>
        <taxon>Fungi incertae sedis</taxon>
        <taxon>Mucoromycota</taxon>
        <taxon>Mortierellomycotina</taxon>
        <taxon>Mortierellomycetes</taxon>
        <taxon>Mortierellales</taxon>
        <taxon>Mortierellaceae</taxon>
        <taxon>Podila</taxon>
    </lineage>
</organism>
<keyword evidence="3" id="KW-1185">Reference proteome</keyword>
<evidence type="ECO:0000256" key="1">
    <source>
        <dbReference type="SAM" id="SignalP"/>
    </source>
</evidence>
<evidence type="ECO:0000313" key="2">
    <source>
        <dbReference type="EMBL" id="KAF9325905.1"/>
    </source>
</evidence>
<protein>
    <submittedName>
        <fullName evidence="2">Uncharacterized protein</fullName>
    </submittedName>
</protein>
<evidence type="ECO:0000313" key="3">
    <source>
        <dbReference type="Proteomes" id="UP000696485"/>
    </source>
</evidence>
<feature type="signal peptide" evidence="1">
    <location>
        <begin position="1"/>
        <end position="23"/>
    </location>
</feature>
<sequence length="113" mass="12134">MAIITLCVFMLLVLSTFVRPTAAHYDPKDVDIEVIPCSQNGVLGDAVSTYVEKGACVKLPGEYRGKATCKIRVAPFVGGGYGGKECPRYRDSACKTSADFGDYFVCHGPPPKP</sequence>